<feature type="compositionally biased region" description="Basic residues" evidence="1">
    <location>
        <begin position="243"/>
        <end position="259"/>
    </location>
</feature>
<feature type="compositionally biased region" description="Low complexity" evidence="1">
    <location>
        <begin position="216"/>
        <end position="235"/>
    </location>
</feature>
<feature type="compositionally biased region" description="Gly residues" evidence="1">
    <location>
        <begin position="376"/>
        <end position="385"/>
    </location>
</feature>
<comment type="caution">
    <text evidence="2">The sequence shown here is derived from an EMBL/GenBank/DDBJ whole genome shotgun (WGS) entry which is preliminary data.</text>
</comment>
<reference evidence="2" key="1">
    <citation type="submission" date="2023-10" db="EMBL/GenBank/DDBJ databases">
        <authorList>
            <person name="Chen Y."/>
            <person name="Shah S."/>
            <person name="Dougan E. K."/>
            <person name="Thang M."/>
            <person name="Chan C."/>
        </authorList>
    </citation>
    <scope>NUCLEOTIDE SEQUENCE [LARGE SCALE GENOMIC DNA]</scope>
</reference>
<feature type="region of interest" description="Disordered" evidence="1">
    <location>
        <begin position="38"/>
        <end position="303"/>
    </location>
</feature>
<evidence type="ECO:0000313" key="2">
    <source>
        <dbReference type="EMBL" id="CAK0798256.1"/>
    </source>
</evidence>
<name>A0ABN9Q241_9DINO</name>
<sequence>MPPPPPRLFFSAGGLSAPEQPFPPLDGAGVRCAAPASRGRLPAAKRPAAHLHGVPPRTPAPRAPTARRRRKEVEGRRGFAARTSPACRLAWTGGGSRCRLNSATKQESDKNLTANSRLQRAPAGLARASDGAAARAASAALKSGRVSAEHAGASRQIGRGLGAWEEEDEEEQEGEAAREARPFPARARGRSEPVQSAARPGFKQARGPPPRIAHLGAGARRPGASAAAARPRLCRGPPPPGRALRRARPRGRRGPRPRRAAAASGRGRAVHGAAPRREGRARAVAGPHGAPPRGGALWGGPPGGAQRPPWVGYAAEWPWAKETLQWCAAPSAVRMITRGEGPLSRLVRSRSRRSAPPALEQRGRAVASPPLRPAGLRGGAGGGFGSALRARSKSARHARPRPIACGRRRAGPKPRR</sequence>
<protein>
    <submittedName>
        <fullName evidence="2">Uncharacterized protein</fullName>
    </submittedName>
</protein>
<dbReference type="EMBL" id="CAUYUJ010001905">
    <property type="protein sequence ID" value="CAK0798256.1"/>
    <property type="molecule type" value="Genomic_DNA"/>
</dbReference>
<evidence type="ECO:0000313" key="3">
    <source>
        <dbReference type="Proteomes" id="UP001189429"/>
    </source>
</evidence>
<organism evidence="2 3">
    <name type="scientific">Prorocentrum cordatum</name>
    <dbReference type="NCBI Taxonomy" id="2364126"/>
    <lineage>
        <taxon>Eukaryota</taxon>
        <taxon>Sar</taxon>
        <taxon>Alveolata</taxon>
        <taxon>Dinophyceae</taxon>
        <taxon>Prorocentrales</taxon>
        <taxon>Prorocentraceae</taxon>
        <taxon>Prorocentrum</taxon>
    </lineage>
</organism>
<feature type="compositionally biased region" description="Low complexity" evidence="1">
    <location>
        <begin position="282"/>
        <end position="295"/>
    </location>
</feature>
<proteinExistence type="predicted"/>
<gene>
    <name evidence="2" type="ORF">PCOR1329_LOCUS7063</name>
</gene>
<feature type="region of interest" description="Disordered" evidence="1">
    <location>
        <begin position="344"/>
        <end position="416"/>
    </location>
</feature>
<dbReference type="Proteomes" id="UP001189429">
    <property type="component" value="Unassembled WGS sequence"/>
</dbReference>
<keyword evidence="3" id="KW-1185">Reference proteome</keyword>
<feature type="compositionally biased region" description="Polar residues" evidence="1">
    <location>
        <begin position="99"/>
        <end position="118"/>
    </location>
</feature>
<evidence type="ECO:0000256" key="1">
    <source>
        <dbReference type="SAM" id="MobiDB-lite"/>
    </source>
</evidence>
<feature type="compositionally biased region" description="Basic residues" evidence="1">
    <location>
        <begin position="390"/>
        <end position="416"/>
    </location>
</feature>
<accession>A0ABN9Q241</accession>
<feature type="compositionally biased region" description="Low complexity" evidence="1">
    <location>
        <begin position="260"/>
        <end position="273"/>
    </location>
</feature>
<feature type="region of interest" description="Disordered" evidence="1">
    <location>
        <begin position="12"/>
        <end position="31"/>
    </location>
</feature>
<feature type="compositionally biased region" description="Low complexity" evidence="1">
    <location>
        <begin position="121"/>
        <end position="141"/>
    </location>
</feature>
<feature type="compositionally biased region" description="Acidic residues" evidence="1">
    <location>
        <begin position="164"/>
        <end position="174"/>
    </location>
</feature>